<dbReference type="HOGENOM" id="CLU_3393758_0_0_6"/>
<evidence type="ECO:0000313" key="2">
    <source>
        <dbReference type="Proteomes" id="UP000013568"/>
    </source>
</evidence>
<dbReference type="AlphaFoldDB" id="E9CKN2"/>
<name>E9CKN2_9GAMM</name>
<reference evidence="2" key="1">
    <citation type="journal article" date="2011" name="Genome Biol. Evol.">
        <title>Massive genomic decay in Serratia symbiotica, a recently evolved symbiont of aphids.</title>
        <authorList>
            <person name="Burke G.R."/>
            <person name="Moran N.A."/>
        </authorList>
    </citation>
    <scope>NUCLEOTIDE SEQUENCE [LARGE SCALE GENOMIC DNA]</scope>
    <source>
        <strain evidence="2">Tucson</strain>
    </source>
</reference>
<proteinExistence type="predicted"/>
<sequence>KSGNRIALYEEEQRNYSVLFLLIKGDTVTGV</sequence>
<organism evidence="1 2">
    <name type="scientific">Serratia symbiotica str. Tucson</name>
    <dbReference type="NCBI Taxonomy" id="914128"/>
    <lineage>
        <taxon>Bacteria</taxon>
        <taxon>Pseudomonadati</taxon>
        <taxon>Pseudomonadota</taxon>
        <taxon>Gammaproteobacteria</taxon>
        <taxon>Enterobacterales</taxon>
        <taxon>Yersiniaceae</taxon>
        <taxon>Serratia</taxon>
        <taxon>Serratia symbiotica</taxon>
    </lineage>
</organism>
<dbReference type="EMBL" id="GL636102">
    <property type="protein sequence ID" value="EFW12899.1"/>
    <property type="molecule type" value="Genomic_DNA"/>
</dbReference>
<protein>
    <submittedName>
        <fullName evidence="1">Uncharacterized protein</fullName>
    </submittedName>
</protein>
<feature type="non-terminal residue" evidence="1">
    <location>
        <position position="1"/>
    </location>
</feature>
<evidence type="ECO:0000313" key="1">
    <source>
        <dbReference type="EMBL" id="EFW12899.1"/>
    </source>
</evidence>
<dbReference type="Proteomes" id="UP000013568">
    <property type="component" value="Unassembled WGS sequence"/>
</dbReference>
<gene>
    <name evidence="1" type="ORF">SSYM_0716</name>
</gene>
<accession>E9CKN2</accession>
<keyword evidence="2" id="KW-1185">Reference proteome</keyword>